<accession>A0ACC1JF36</accession>
<keyword evidence="2" id="KW-1185">Reference proteome</keyword>
<evidence type="ECO:0000313" key="1">
    <source>
        <dbReference type="EMBL" id="KAJ1949456.1"/>
    </source>
</evidence>
<comment type="caution">
    <text evidence="1">The sequence shown here is derived from an EMBL/GenBank/DDBJ whole genome shotgun (WGS) entry which is preliminary data.</text>
</comment>
<dbReference type="Proteomes" id="UP001150603">
    <property type="component" value="Unassembled WGS sequence"/>
</dbReference>
<dbReference type="EMBL" id="JANBPW010000451">
    <property type="protein sequence ID" value="KAJ1949456.1"/>
    <property type="molecule type" value="Genomic_DNA"/>
</dbReference>
<reference evidence="1" key="1">
    <citation type="submission" date="2022-07" db="EMBL/GenBank/DDBJ databases">
        <title>Phylogenomic reconstructions and comparative analyses of Kickxellomycotina fungi.</title>
        <authorList>
            <person name="Reynolds N.K."/>
            <person name="Stajich J.E."/>
            <person name="Barry K."/>
            <person name="Grigoriev I.V."/>
            <person name="Crous P."/>
            <person name="Smith M.E."/>
        </authorList>
    </citation>
    <scope>NUCLEOTIDE SEQUENCE</scope>
    <source>
        <strain evidence="1">NRRL 5244</strain>
    </source>
</reference>
<proteinExistence type="predicted"/>
<protein>
    <submittedName>
        <fullName evidence="1">Kinetochore-associated Ndc80 complex subunit ndc80</fullName>
    </submittedName>
</protein>
<evidence type="ECO:0000313" key="2">
    <source>
        <dbReference type="Proteomes" id="UP001150603"/>
    </source>
</evidence>
<organism evidence="1 2">
    <name type="scientific">Linderina macrospora</name>
    <dbReference type="NCBI Taxonomy" id="4868"/>
    <lineage>
        <taxon>Eukaryota</taxon>
        <taxon>Fungi</taxon>
        <taxon>Fungi incertae sedis</taxon>
        <taxon>Zoopagomycota</taxon>
        <taxon>Kickxellomycotina</taxon>
        <taxon>Kickxellomycetes</taxon>
        <taxon>Kickxellales</taxon>
        <taxon>Kickxellaceae</taxon>
        <taxon>Linderina</taxon>
    </lineage>
</organism>
<name>A0ACC1JF36_9FUNG</name>
<sequence length="663" mass="74414">MNPRRRTMNFNGAGEGPSGIPAPPGLRPPRASMAPTTMLSQGAPPSILNTARKVDGVGLLGVGTPARGMFGGNPPPSQLRSNNPARFGIQTPGTNRGNRRTSVFQSTRRSTIIAAPTTIMRNGSGVRDPRPLKNRAFQSKAQQTILDYLSTHAYPGLLTPKTLVTPTVKDFQAIFKFLYMKLDPKYMYGAKFEDDALQILRGVKYPYVGNISKSQLFSAGSMSAWPSLMAMLLWLVELIESVELMAQQEESKMDDETGESSQFVDRVFFDYLAQAYPVWLDSGDEPPELEQSLAAQFEQKNEHLTQAAKDIEGQLEIARAELKALKENESPLRQLERSRVSMIKDKSKFEQLTRKLERKNQQMMDSVTRNTEKLEAAQVEKLGLEKEIAEVKVIVDAQQISTEDVDRMTAERNQLQEVLDGVQEKLKEATDDFNDKGMRLQRVLDTVDEHVLEYAAKAQGLGFIGGSRKRGDEDPLGGAEIELTVDKSANDKHNVASVDLRGTVRPALQRACDVLTSQWHATETEVIKLREKRDQLADSRMELEVRVEEMDKQVSRHNAEYLELRETIMLETQTSTKQIELLEASILGMQRDMSKGQLQSEAAVRHAETERNSVLLGCRMRRNEIDEDVVATLEGVAQMKRHTQEKLRELLQLVAETQEESEQ</sequence>
<gene>
    <name evidence="1" type="primary">NDC80</name>
    <name evidence="1" type="ORF">FBU59_001138</name>
</gene>